<dbReference type="InterPro" id="IPR012349">
    <property type="entry name" value="Split_barrel_FMN-bd"/>
</dbReference>
<name>A0ABS4UQE1_9ACTN</name>
<keyword evidence="2" id="KW-1185">Reference proteome</keyword>
<dbReference type="SUPFAM" id="SSF50475">
    <property type="entry name" value="FMN-binding split barrel"/>
    <property type="match status" value="1"/>
</dbReference>
<dbReference type="PANTHER" id="PTHR35802:SF1">
    <property type="entry name" value="PROTEASE SYNTHASE AND SPORULATION PROTEIN PAI 2"/>
    <property type="match status" value="1"/>
</dbReference>
<evidence type="ECO:0000313" key="1">
    <source>
        <dbReference type="EMBL" id="MBP2353853.1"/>
    </source>
</evidence>
<dbReference type="InterPro" id="IPR007396">
    <property type="entry name" value="TR_PAI2-type"/>
</dbReference>
<comment type="caution">
    <text evidence="1">The sequence shown here is derived from an EMBL/GenBank/DDBJ whole genome shotgun (WGS) entry which is preliminary data.</text>
</comment>
<dbReference type="Proteomes" id="UP000755585">
    <property type="component" value="Unassembled WGS sequence"/>
</dbReference>
<dbReference type="Gene3D" id="2.30.110.10">
    <property type="entry name" value="Electron Transport, Fmn-binding Protein, Chain A"/>
    <property type="match status" value="1"/>
</dbReference>
<dbReference type="Pfam" id="PF04299">
    <property type="entry name" value="FMN_bind_2"/>
    <property type="match status" value="1"/>
</dbReference>
<sequence length="204" mass="22520">MMYVPAHFAPDEAAVQELLVRHGAADLVTMTSDGLLATMLPFVYDRERNVLLGHLARNNPHWQRPVIGDALAIMRGPDAYVSPAWYAAKREHGRVVPTWNYVTAHVYGTLTVYDDPAWVEDVVRRLSDLHEAGRAEPWSVDDAPAKYVSGQLRAIVGVEIAITRIEAKFKLSQNRSAADIDGVIDGLHAAADHRSADAVAQHRP</sequence>
<dbReference type="PANTHER" id="PTHR35802">
    <property type="entry name" value="PROTEASE SYNTHASE AND SPORULATION PROTEIN PAI 2"/>
    <property type="match status" value="1"/>
</dbReference>
<dbReference type="RefSeq" id="WP_245359407.1">
    <property type="nucleotide sequence ID" value="NZ_BAAAVU010000001.1"/>
</dbReference>
<proteinExistence type="predicted"/>
<accession>A0ABS4UQE1</accession>
<gene>
    <name evidence="1" type="ORF">JOF29_004963</name>
</gene>
<dbReference type="PIRSF" id="PIRSF010372">
    <property type="entry name" value="PaiB"/>
    <property type="match status" value="1"/>
</dbReference>
<evidence type="ECO:0000313" key="2">
    <source>
        <dbReference type="Proteomes" id="UP000755585"/>
    </source>
</evidence>
<reference evidence="1 2" key="1">
    <citation type="submission" date="2021-03" db="EMBL/GenBank/DDBJ databases">
        <title>Sequencing the genomes of 1000 actinobacteria strains.</title>
        <authorList>
            <person name="Klenk H.-P."/>
        </authorList>
    </citation>
    <scope>NUCLEOTIDE SEQUENCE [LARGE SCALE GENOMIC DNA]</scope>
    <source>
        <strain evidence="1 2">DSM 18824</strain>
    </source>
</reference>
<dbReference type="EMBL" id="JAGINT010000002">
    <property type="protein sequence ID" value="MBP2353853.1"/>
    <property type="molecule type" value="Genomic_DNA"/>
</dbReference>
<protein>
    <submittedName>
        <fullName evidence="1">Transcriptional regulator</fullName>
    </submittedName>
</protein>
<organism evidence="1 2">
    <name type="scientific">Kribbella aluminosa</name>
    <dbReference type="NCBI Taxonomy" id="416017"/>
    <lineage>
        <taxon>Bacteria</taxon>
        <taxon>Bacillati</taxon>
        <taxon>Actinomycetota</taxon>
        <taxon>Actinomycetes</taxon>
        <taxon>Propionibacteriales</taxon>
        <taxon>Kribbellaceae</taxon>
        <taxon>Kribbella</taxon>
    </lineage>
</organism>